<keyword evidence="4" id="KW-0496">Mitochondrion</keyword>
<protein>
    <submittedName>
        <fullName evidence="3">Uncharacterized protein</fullName>
    </submittedName>
</protein>
<reference evidence="4 6" key="2">
    <citation type="submission" date="2018-03" db="EMBL/GenBank/DDBJ databases">
        <authorList>
            <person name="Fogelqvist J."/>
        </authorList>
    </citation>
    <scope>NUCLEOTIDE SEQUENCE [LARGE SCALE GENOMIC DNA]</scope>
</reference>
<dbReference type="AlphaFoldDB" id="A0A0G4II54"/>
<dbReference type="Proteomes" id="UP000290189">
    <property type="component" value="Unassembled WGS sequence"/>
</dbReference>
<feature type="region of interest" description="Disordered" evidence="2">
    <location>
        <begin position="448"/>
        <end position="498"/>
    </location>
</feature>
<feature type="coiled-coil region" evidence="1">
    <location>
        <begin position="212"/>
        <end position="428"/>
    </location>
</feature>
<evidence type="ECO:0000256" key="1">
    <source>
        <dbReference type="SAM" id="Coils"/>
    </source>
</evidence>
<accession>A0A0G4II54</accession>
<keyword evidence="5" id="KW-1185">Reference proteome</keyword>
<geneLocation type="mitochondrion" evidence="4"/>
<gene>
    <name evidence="3" type="ORF">PBRA_003729</name>
    <name evidence="4" type="ORF">PLBR_LOCUS1464</name>
</gene>
<sequence length="551" mass="60660">MSEIIEAGCHVMLWLGLLDPRSCEFVSPSGILGVNSPFWLKVLAGPTLVLSILIIVLLEDICLRSKVERPPELEPLIQLPTKKPSKRRREPRRAVTAVQLDQRGEPDVAPETSSESDTLRLIICDGNTGEESCYRITWTCPLRNVVEIHCKGPGRDGSCDDPRGVSLRRQGRLLNLDKCPRYLDLMDLDKLDLEINYQSLYESAANVLWRARAKFNEELQEKITALAAAQAKASELAQQLEHEQSSTQTLHRTIDDQNATIESLKECRETAKEAEARSARTQRLYATEKAARLRVEKDIQTLQEQLETATSLVASARRRGEADAAASRSSMSKLRSELKAAENERNMWRDEANQAVRDRDEALNTVAARERDLQARATELSECRSALARVQNQAKEAESLASKFEALNLTLQQQLQLMQKKYQQLTHKQHDAAPSAAAVVSGAATLHPGTNVRSSSPTNLPSTTALSSTAVAAPISRPKAISSGRPAPSGSKGTEPDWIHATRGLATTGRVQPPLLIIDDGNKAGGASLSGEELAFQKHVRRSANPFRAIQ</sequence>
<feature type="compositionally biased region" description="Low complexity" evidence="2">
    <location>
        <begin position="454"/>
        <end position="474"/>
    </location>
</feature>
<proteinExistence type="predicted"/>
<evidence type="ECO:0000313" key="4">
    <source>
        <dbReference type="EMBL" id="SPQ94249.1"/>
    </source>
</evidence>
<name>A0A0G4II54_PLABS</name>
<organism evidence="3 5">
    <name type="scientific">Plasmodiophora brassicae</name>
    <name type="common">Clubroot disease agent</name>
    <dbReference type="NCBI Taxonomy" id="37360"/>
    <lineage>
        <taxon>Eukaryota</taxon>
        <taxon>Sar</taxon>
        <taxon>Rhizaria</taxon>
        <taxon>Endomyxa</taxon>
        <taxon>Phytomyxea</taxon>
        <taxon>Plasmodiophorida</taxon>
        <taxon>Plasmodiophoridae</taxon>
        <taxon>Plasmodiophora</taxon>
    </lineage>
</organism>
<keyword evidence="1" id="KW-0175">Coiled coil</keyword>
<dbReference type="EMBL" id="CDSF01000002">
    <property type="protein sequence ID" value="CEO94916.1"/>
    <property type="molecule type" value="Genomic_DNA"/>
</dbReference>
<evidence type="ECO:0000313" key="5">
    <source>
        <dbReference type="Proteomes" id="UP000039324"/>
    </source>
</evidence>
<evidence type="ECO:0000256" key="2">
    <source>
        <dbReference type="SAM" id="MobiDB-lite"/>
    </source>
</evidence>
<dbReference type="EMBL" id="OVEO01000002">
    <property type="protein sequence ID" value="SPQ94249.1"/>
    <property type="molecule type" value="Genomic_DNA"/>
</dbReference>
<reference evidence="3 5" key="1">
    <citation type="submission" date="2015-02" db="EMBL/GenBank/DDBJ databases">
        <authorList>
            <person name="Chooi Y.-H."/>
        </authorList>
    </citation>
    <scope>NUCLEOTIDE SEQUENCE [LARGE SCALE GENOMIC DNA]</scope>
    <source>
        <strain evidence="3">E3</strain>
    </source>
</reference>
<evidence type="ECO:0000313" key="6">
    <source>
        <dbReference type="Proteomes" id="UP000290189"/>
    </source>
</evidence>
<dbReference type="Proteomes" id="UP000039324">
    <property type="component" value="Unassembled WGS sequence"/>
</dbReference>
<evidence type="ECO:0000313" key="3">
    <source>
        <dbReference type="EMBL" id="CEO94916.1"/>
    </source>
</evidence>